<comment type="caution">
    <text evidence="2">The sequence shown here is derived from an EMBL/GenBank/DDBJ whole genome shotgun (WGS) entry which is preliminary data.</text>
</comment>
<feature type="region of interest" description="Disordered" evidence="1">
    <location>
        <begin position="56"/>
        <end position="84"/>
    </location>
</feature>
<dbReference type="EMBL" id="JAUIRO010000004">
    <property type="protein sequence ID" value="KAK0718245.1"/>
    <property type="molecule type" value="Genomic_DNA"/>
</dbReference>
<dbReference type="AlphaFoldDB" id="A0AA40AM01"/>
<dbReference type="RefSeq" id="XP_060297038.1">
    <property type="nucleotide sequence ID" value="XM_060434368.1"/>
</dbReference>
<name>A0AA40AM01_9PEZI</name>
<organism evidence="2 3">
    <name type="scientific">Lasiosphaeria miniovina</name>
    <dbReference type="NCBI Taxonomy" id="1954250"/>
    <lineage>
        <taxon>Eukaryota</taxon>
        <taxon>Fungi</taxon>
        <taxon>Dikarya</taxon>
        <taxon>Ascomycota</taxon>
        <taxon>Pezizomycotina</taxon>
        <taxon>Sordariomycetes</taxon>
        <taxon>Sordariomycetidae</taxon>
        <taxon>Sordariales</taxon>
        <taxon>Lasiosphaeriaceae</taxon>
        <taxon>Lasiosphaeria</taxon>
    </lineage>
</organism>
<proteinExistence type="predicted"/>
<sequence>MPKLSFATHMAMFQQPVAAISTLLGESRSSWLIKSGLCRQLSSALPFPLAKLRSTPRLSDVDSEPPQQQQSLGQKSKGYHAAPRLLINSEFKMQRKY</sequence>
<gene>
    <name evidence="2" type="ORF">B0T26DRAFT_321984</name>
</gene>
<evidence type="ECO:0000313" key="2">
    <source>
        <dbReference type="EMBL" id="KAK0718245.1"/>
    </source>
</evidence>
<accession>A0AA40AM01</accession>
<dbReference type="Proteomes" id="UP001172101">
    <property type="component" value="Unassembled WGS sequence"/>
</dbReference>
<evidence type="ECO:0000256" key="1">
    <source>
        <dbReference type="SAM" id="MobiDB-lite"/>
    </source>
</evidence>
<keyword evidence="3" id="KW-1185">Reference proteome</keyword>
<feature type="compositionally biased region" description="Low complexity" evidence="1">
    <location>
        <begin position="65"/>
        <end position="76"/>
    </location>
</feature>
<evidence type="ECO:0000313" key="3">
    <source>
        <dbReference type="Proteomes" id="UP001172101"/>
    </source>
</evidence>
<protein>
    <submittedName>
        <fullName evidence="2">Uncharacterized protein</fullName>
    </submittedName>
</protein>
<dbReference type="GeneID" id="85317638"/>
<reference evidence="2" key="1">
    <citation type="submission" date="2023-06" db="EMBL/GenBank/DDBJ databases">
        <title>Genome-scale phylogeny and comparative genomics of the fungal order Sordariales.</title>
        <authorList>
            <consortium name="Lawrence Berkeley National Laboratory"/>
            <person name="Hensen N."/>
            <person name="Bonometti L."/>
            <person name="Westerberg I."/>
            <person name="Brannstrom I.O."/>
            <person name="Guillou S."/>
            <person name="Cros-Aarteil S."/>
            <person name="Calhoun S."/>
            <person name="Haridas S."/>
            <person name="Kuo A."/>
            <person name="Mondo S."/>
            <person name="Pangilinan J."/>
            <person name="Riley R."/>
            <person name="LaButti K."/>
            <person name="Andreopoulos B."/>
            <person name="Lipzen A."/>
            <person name="Chen C."/>
            <person name="Yanf M."/>
            <person name="Daum C."/>
            <person name="Ng V."/>
            <person name="Clum A."/>
            <person name="Steindorff A."/>
            <person name="Ohm R."/>
            <person name="Martin F."/>
            <person name="Silar P."/>
            <person name="Natvig D."/>
            <person name="Lalanne C."/>
            <person name="Gautier V."/>
            <person name="Ament-velasquez S.L."/>
            <person name="Kruys A."/>
            <person name="Hutchinson M.I."/>
            <person name="Powell A.J."/>
            <person name="Barry K."/>
            <person name="Miller A.N."/>
            <person name="Grigoriev I.V."/>
            <person name="Debuchy R."/>
            <person name="Gladieux P."/>
            <person name="Thoren M.H."/>
            <person name="Johannesson H."/>
        </authorList>
    </citation>
    <scope>NUCLEOTIDE SEQUENCE</scope>
    <source>
        <strain evidence="2">SMH2392-1A</strain>
    </source>
</reference>